<feature type="transmembrane region" description="Helical" evidence="12">
    <location>
        <begin position="453"/>
        <end position="476"/>
    </location>
</feature>
<dbReference type="GO" id="GO:0005886">
    <property type="term" value="C:plasma membrane"/>
    <property type="evidence" value="ECO:0007669"/>
    <property type="project" value="UniProtKB-SubCell"/>
</dbReference>
<evidence type="ECO:0000256" key="11">
    <source>
        <dbReference type="RuleBase" id="RU362091"/>
    </source>
</evidence>
<dbReference type="InterPro" id="IPR001734">
    <property type="entry name" value="Na/solute_symporter"/>
</dbReference>
<feature type="transmembrane region" description="Helical" evidence="12">
    <location>
        <begin position="74"/>
        <end position="96"/>
    </location>
</feature>
<dbReference type="PROSITE" id="PS50283">
    <property type="entry name" value="NA_SOLUT_SYMP_3"/>
    <property type="match status" value="1"/>
</dbReference>
<evidence type="ECO:0000256" key="8">
    <source>
        <dbReference type="ARBA" id="ARBA00023065"/>
    </source>
</evidence>
<feature type="transmembrane region" description="Helical" evidence="12">
    <location>
        <begin position="271"/>
        <end position="299"/>
    </location>
</feature>
<evidence type="ECO:0000256" key="12">
    <source>
        <dbReference type="SAM" id="Phobius"/>
    </source>
</evidence>
<dbReference type="CDD" id="cd11494">
    <property type="entry name" value="SLC5sbd_NIS-like_u2"/>
    <property type="match status" value="1"/>
</dbReference>
<dbReference type="EMBL" id="QCYK01000003">
    <property type="protein sequence ID" value="PUZ23107.1"/>
    <property type="molecule type" value="Genomic_DNA"/>
</dbReference>
<dbReference type="PANTHER" id="PTHR42985">
    <property type="entry name" value="SODIUM-COUPLED MONOCARBOXYLATE TRANSPORTER"/>
    <property type="match status" value="1"/>
</dbReference>
<organism evidence="13 14">
    <name type="scientific">Chitinophaga parva</name>
    <dbReference type="NCBI Taxonomy" id="2169414"/>
    <lineage>
        <taxon>Bacteria</taxon>
        <taxon>Pseudomonadati</taxon>
        <taxon>Bacteroidota</taxon>
        <taxon>Chitinophagia</taxon>
        <taxon>Chitinophagales</taxon>
        <taxon>Chitinophagaceae</taxon>
        <taxon>Chitinophaga</taxon>
    </lineage>
</organism>
<feature type="transmembrane region" description="Helical" evidence="12">
    <location>
        <begin position="148"/>
        <end position="167"/>
    </location>
</feature>
<sequence length="568" mass="62365">MSGLDWLVLGVTLSVIIAYGVYKSRGQRNMDSYFLADKGMPWYIVLLSIIGTQASAVTFLSAPGQAYTDGMRFVQYYFGLPLAMVVLCITFVPIFNKLNIYTAYEFLEQRFDLKTRTLTSVLFLLQRGLSTGISICAPSIILSALLGWNIYYTNLIMGGLLIIYTVSGGTRAVSYTQTAQLIIIFAGMFLAGWMVVHLLPEGIGFKDALRVAGKMGKLNVVTTHFDWKDKYNIWSGLIGGFFLALSYFGTDQSQVGRYLTARSVRESRIGLLMNGFVKVPMQFFILLIGAVVFVFYLYFRAPLSFNESQLAHARSGPQGKALAQVEQQYEVVTTRKQGEVKTLSAALAAGHSAEINTATRALRTSDAEAQALRAKATALMQAADPQADTNDTNYIFLYFVVKNLPRGLVGLLVAVIFLAAWSSIAAALNSLASTTVVDIYKRMLCKQDYSDRHFLLVSQWCTLGWGIFCVVVAQFATSLGSLIEAVNVLGSLFYGVMLGIFLVAFYCKWIGGSATFWAAVVAEVLVITIFKLEIVSFLWLNVIGCGLVVGLGTVLQAVMRRRKGTAAV</sequence>
<comment type="subcellular location">
    <subcellularLocation>
        <location evidence="1">Cell membrane</location>
        <topology evidence="1">Multi-pass membrane protein</topology>
    </subcellularLocation>
</comment>
<evidence type="ECO:0000256" key="4">
    <source>
        <dbReference type="ARBA" id="ARBA00022475"/>
    </source>
</evidence>
<dbReference type="InterPro" id="IPR051163">
    <property type="entry name" value="Sodium:Solute_Symporter_SSF"/>
</dbReference>
<dbReference type="AlphaFoldDB" id="A0A2T7BDF0"/>
<dbReference type="OrthoDB" id="9803597at2"/>
<keyword evidence="8" id="KW-0406">Ion transport</keyword>
<gene>
    <name evidence="13" type="ORF">DCC81_22150</name>
</gene>
<keyword evidence="7" id="KW-0915">Sodium</keyword>
<feature type="transmembrane region" description="Helical" evidence="12">
    <location>
        <begin position="488"/>
        <end position="507"/>
    </location>
</feature>
<keyword evidence="6 12" id="KW-1133">Transmembrane helix</keyword>
<evidence type="ECO:0000256" key="6">
    <source>
        <dbReference type="ARBA" id="ARBA00022989"/>
    </source>
</evidence>
<feature type="transmembrane region" description="Helical" evidence="12">
    <location>
        <begin position="179"/>
        <end position="199"/>
    </location>
</feature>
<reference evidence="13 14" key="1">
    <citation type="submission" date="2018-04" db="EMBL/GenBank/DDBJ databases">
        <title>Chitinophaga fuyangensis sp. nov., isolated from soil in a chemical factory.</title>
        <authorList>
            <person name="Chen K."/>
        </authorList>
    </citation>
    <scope>NUCLEOTIDE SEQUENCE [LARGE SCALE GENOMIC DNA]</scope>
    <source>
        <strain evidence="13 14">LY-1</strain>
    </source>
</reference>
<evidence type="ECO:0000256" key="9">
    <source>
        <dbReference type="ARBA" id="ARBA00023136"/>
    </source>
</evidence>
<keyword evidence="4" id="KW-1003">Cell membrane</keyword>
<evidence type="ECO:0000256" key="3">
    <source>
        <dbReference type="ARBA" id="ARBA00022448"/>
    </source>
</evidence>
<dbReference type="GO" id="GO:0006814">
    <property type="term" value="P:sodium ion transport"/>
    <property type="evidence" value="ECO:0007669"/>
    <property type="project" value="UniProtKB-KW"/>
</dbReference>
<evidence type="ECO:0000256" key="2">
    <source>
        <dbReference type="ARBA" id="ARBA00006434"/>
    </source>
</evidence>
<comment type="similarity">
    <text evidence="2 11">Belongs to the sodium:solute symporter (SSF) (TC 2.A.21) family.</text>
</comment>
<evidence type="ECO:0000313" key="13">
    <source>
        <dbReference type="EMBL" id="PUZ23107.1"/>
    </source>
</evidence>
<dbReference type="Gene3D" id="1.20.1730.10">
    <property type="entry name" value="Sodium/glucose cotransporter"/>
    <property type="match status" value="1"/>
</dbReference>
<protein>
    <submittedName>
        <fullName evidence="13">Sodium:solute symporter</fullName>
    </submittedName>
</protein>
<keyword evidence="9 12" id="KW-0472">Membrane</keyword>
<keyword evidence="10" id="KW-0739">Sodium transport</keyword>
<evidence type="ECO:0000256" key="1">
    <source>
        <dbReference type="ARBA" id="ARBA00004651"/>
    </source>
</evidence>
<feature type="transmembrane region" description="Helical" evidence="12">
    <location>
        <begin position="514"/>
        <end position="532"/>
    </location>
</feature>
<keyword evidence="5 12" id="KW-0812">Transmembrane</keyword>
<dbReference type="Pfam" id="PF00474">
    <property type="entry name" value="SSF"/>
    <property type="match status" value="2"/>
</dbReference>
<dbReference type="PRINTS" id="PR00173">
    <property type="entry name" value="EDTRNSPORT"/>
</dbReference>
<feature type="transmembrane region" description="Helical" evidence="12">
    <location>
        <begin position="42"/>
        <end position="62"/>
    </location>
</feature>
<dbReference type="InterPro" id="IPR038377">
    <property type="entry name" value="Na/Glc_symporter_sf"/>
</dbReference>
<dbReference type="Proteomes" id="UP000244450">
    <property type="component" value="Unassembled WGS sequence"/>
</dbReference>
<dbReference type="RefSeq" id="WP_108688851.1">
    <property type="nucleotide sequence ID" value="NZ_QCYK01000003.1"/>
</dbReference>
<comment type="caution">
    <text evidence="13">The sequence shown here is derived from an EMBL/GenBank/DDBJ whole genome shotgun (WGS) entry which is preliminary data.</text>
</comment>
<keyword evidence="3" id="KW-0813">Transport</keyword>
<feature type="transmembrane region" description="Helical" evidence="12">
    <location>
        <begin position="538"/>
        <end position="558"/>
    </location>
</feature>
<feature type="transmembrane region" description="Helical" evidence="12">
    <location>
        <begin position="6"/>
        <end position="22"/>
    </location>
</feature>
<evidence type="ECO:0000256" key="5">
    <source>
        <dbReference type="ARBA" id="ARBA00022692"/>
    </source>
</evidence>
<feature type="transmembrane region" description="Helical" evidence="12">
    <location>
        <begin position="408"/>
        <end position="432"/>
    </location>
</feature>
<feature type="transmembrane region" description="Helical" evidence="12">
    <location>
        <begin position="231"/>
        <end position="250"/>
    </location>
</feature>
<feature type="transmembrane region" description="Helical" evidence="12">
    <location>
        <begin position="117"/>
        <end position="142"/>
    </location>
</feature>
<evidence type="ECO:0000256" key="10">
    <source>
        <dbReference type="ARBA" id="ARBA00023201"/>
    </source>
</evidence>
<name>A0A2T7BDF0_9BACT</name>
<dbReference type="PANTHER" id="PTHR42985:SF40">
    <property type="entry name" value="LD47995P-RELATED"/>
    <property type="match status" value="1"/>
</dbReference>
<evidence type="ECO:0000313" key="14">
    <source>
        <dbReference type="Proteomes" id="UP000244450"/>
    </source>
</evidence>
<accession>A0A2T7BDF0</accession>
<keyword evidence="14" id="KW-1185">Reference proteome</keyword>
<evidence type="ECO:0000256" key="7">
    <source>
        <dbReference type="ARBA" id="ARBA00023053"/>
    </source>
</evidence>
<dbReference type="GO" id="GO:0015293">
    <property type="term" value="F:symporter activity"/>
    <property type="evidence" value="ECO:0007669"/>
    <property type="project" value="TreeGrafter"/>
</dbReference>
<proteinExistence type="inferred from homology"/>